<dbReference type="OrthoDB" id="8960697at2"/>
<evidence type="ECO:0000313" key="4">
    <source>
        <dbReference type="EMBL" id="VEE99190.1"/>
    </source>
</evidence>
<dbReference type="Pfam" id="PF00226">
    <property type="entry name" value="DnaJ"/>
    <property type="match status" value="1"/>
</dbReference>
<reference evidence="4 5" key="1">
    <citation type="submission" date="2018-12" db="EMBL/GenBank/DDBJ databases">
        <authorList>
            <consortium name="Pathogen Informatics"/>
        </authorList>
    </citation>
    <scope>NUCLEOTIDE SEQUENCE [LARGE SCALE GENOMIC DNA]</scope>
    <source>
        <strain evidence="4 5">NCTC10296</strain>
    </source>
</reference>
<proteinExistence type="predicted"/>
<dbReference type="PANTHER" id="PTHR44825">
    <property type="match status" value="1"/>
</dbReference>
<dbReference type="PANTHER" id="PTHR44825:SF1">
    <property type="entry name" value="DNAJ HOMOLOG SUBFAMILY C MEMBER 4"/>
    <property type="match status" value="1"/>
</dbReference>
<keyword evidence="2" id="KW-1133">Transmembrane helix</keyword>
<organism evidence="4 5">
    <name type="scientific">Neisseria canis</name>
    <dbReference type="NCBI Taxonomy" id="493"/>
    <lineage>
        <taxon>Bacteria</taxon>
        <taxon>Pseudomonadati</taxon>
        <taxon>Pseudomonadota</taxon>
        <taxon>Betaproteobacteria</taxon>
        <taxon>Neisseriales</taxon>
        <taxon>Neisseriaceae</taxon>
        <taxon>Neisseria</taxon>
    </lineage>
</organism>
<dbReference type="RefSeq" id="WP_085416967.1">
    <property type="nucleotide sequence ID" value="NZ_CAUJPY010000019.1"/>
</dbReference>
<accession>A0A1X3CWD5</accession>
<feature type="region of interest" description="Disordered" evidence="1">
    <location>
        <begin position="63"/>
        <end position="99"/>
    </location>
</feature>
<dbReference type="PRINTS" id="PR00625">
    <property type="entry name" value="JDOMAIN"/>
</dbReference>
<evidence type="ECO:0000313" key="5">
    <source>
        <dbReference type="Proteomes" id="UP000279284"/>
    </source>
</evidence>
<feature type="transmembrane region" description="Helical" evidence="2">
    <location>
        <begin position="108"/>
        <end position="125"/>
    </location>
</feature>
<dbReference type="STRING" id="493.BWD07_08320"/>
<dbReference type="CDD" id="cd06257">
    <property type="entry name" value="DnaJ"/>
    <property type="match status" value="1"/>
</dbReference>
<evidence type="ECO:0000259" key="3">
    <source>
        <dbReference type="PROSITE" id="PS50076"/>
    </source>
</evidence>
<dbReference type="SMART" id="SM00271">
    <property type="entry name" value="DnaJ"/>
    <property type="match status" value="1"/>
</dbReference>
<keyword evidence="2" id="KW-0472">Membrane</keyword>
<dbReference type="Proteomes" id="UP000279284">
    <property type="component" value="Chromosome"/>
</dbReference>
<dbReference type="AlphaFoldDB" id="A0A1X3CWD5"/>
<evidence type="ECO:0000256" key="2">
    <source>
        <dbReference type="SAM" id="Phobius"/>
    </source>
</evidence>
<name>A0A1X3CWD5_9NEIS</name>
<gene>
    <name evidence="4" type="primary">dnaJ_1</name>
    <name evidence="4" type="ORF">NCTC10296_00211</name>
</gene>
<dbReference type="EMBL" id="LR134313">
    <property type="protein sequence ID" value="VEE99190.1"/>
    <property type="molecule type" value="Genomic_DNA"/>
</dbReference>
<keyword evidence="2" id="KW-0812">Transmembrane</keyword>
<dbReference type="InterPro" id="IPR052763">
    <property type="entry name" value="DnaJ_C4"/>
</dbReference>
<evidence type="ECO:0000256" key="1">
    <source>
        <dbReference type="SAM" id="MobiDB-lite"/>
    </source>
</evidence>
<sequence>MPKKPHTHYDNLKVPRDADLKTIRAAYRALCKQYHPDRCPDNPDAHRVMSIINRSYKVLTTPEKRRRHDEWIARQSASGTQEPASQRISSPMPKGFRQPEQQVPRAKYLLWLLSVALLIAALFFYTQHQRSAAANDGRDLPVKTQPKTAGE</sequence>
<dbReference type="SUPFAM" id="SSF46565">
    <property type="entry name" value="Chaperone J-domain"/>
    <property type="match status" value="1"/>
</dbReference>
<feature type="compositionally biased region" description="Polar residues" evidence="1">
    <location>
        <begin position="75"/>
        <end position="89"/>
    </location>
</feature>
<dbReference type="KEGG" id="nci:NCTC10296_00211"/>
<keyword evidence="5" id="KW-1185">Reference proteome</keyword>
<protein>
    <submittedName>
        <fullName evidence="4">DnaJ protein</fullName>
    </submittedName>
</protein>
<feature type="domain" description="J" evidence="3">
    <location>
        <begin position="7"/>
        <end position="72"/>
    </location>
</feature>
<dbReference type="Gene3D" id="1.10.287.110">
    <property type="entry name" value="DnaJ domain"/>
    <property type="match status" value="1"/>
</dbReference>
<dbReference type="InterPro" id="IPR001623">
    <property type="entry name" value="DnaJ_domain"/>
</dbReference>
<dbReference type="PROSITE" id="PS50076">
    <property type="entry name" value="DNAJ_2"/>
    <property type="match status" value="1"/>
</dbReference>
<dbReference type="InterPro" id="IPR036869">
    <property type="entry name" value="J_dom_sf"/>
</dbReference>